<evidence type="ECO:0000313" key="2">
    <source>
        <dbReference type="Proteomes" id="UP000314294"/>
    </source>
</evidence>
<dbReference type="Proteomes" id="UP000314294">
    <property type="component" value="Unassembled WGS sequence"/>
</dbReference>
<name>A0A4Z2J4W6_9TELE</name>
<comment type="caution">
    <text evidence="1">The sequence shown here is derived from an EMBL/GenBank/DDBJ whole genome shotgun (WGS) entry which is preliminary data.</text>
</comment>
<evidence type="ECO:0000313" key="1">
    <source>
        <dbReference type="EMBL" id="TNN85057.1"/>
    </source>
</evidence>
<organism evidence="1 2">
    <name type="scientific">Liparis tanakae</name>
    <name type="common">Tanaka's snailfish</name>
    <dbReference type="NCBI Taxonomy" id="230148"/>
    <lineage>
        <taxon>Eukaryota</taxon>
        <taxon>Metazoa</taxon>
        <taxon>Chordata</taxon>
        <taxon>Craniata</taxon>
        <taxon>Vertebrata</taxon>
        <taxon>Euteleostomi</taxon>
        <taxon>Actinopterygii</taxon>
        <taxon>Neopterygii</taxon>
        <taxon>Teleostei</taxon>
        <taxon>Neoteleostei</taxon>
        <taxon>Acanthomorphata</taxon>
        <taxon>Eupercaria</taxon>
        <taxon>Perciformes</taxon>
        <taxon>Cottioidei</taxon>
        <taxon>Cottales</taxon>
        <taxon>Liparidae</taxon>
        <taxon>Liparis</taxon>
    </lineage>
</organism>
<proteinExistence type="predicted"/>
<dbReference type="EMBL" id="SRLO01000023">
    <property type="protein sequence ID" value="TNN85057.1"/>
    <property type="molecule type" value="Genomic_DNA"/>
</dbReference>
<protein>
    <submittedName>
        <fullName evidence="1">Uncharacterized protein</fullName>
    </submittedName>
</protein>
<gene>
    <name evidence="1" type="ORF">EYF80_004711</name>
</gene>
<keyword evidence="2" id="KW-1185">Reference proteome</keyword>
<sequence length="62" mass="7092">MDDEWTKECQSRPETEPLSRAVPLWPGQASWTDTKLALEIMSIHFVTLGYEQLCYFTAAVSL</sequence>
<reference evidence="1 2" key="1">
    <citation type="submission" date="2019-03" db="EMBL/GenBank/DDBJ databases">
        <title>First draft genome of Liparis tanakae, snailfish: a comprehensive survey of snailfish specific genes.</title>
        <authorList>
            <person name="Kim W."/>
            <person name="Song I."/>
            <person name="Jeong J.-H."/>
            <person name="Kim D."/>
            <person name="Kim S."/>
            <person name="Ryu S."/>
            <person name="Song J.Y."/>
            <person name="Lee S.K."/>
        </authorList>
    </citation>
    <scope>NUCLEOTIDE SEQUENCE [LARGE SCALE GENOMIC DNA]</scope>
    <source>
        <tissue evidence="1">Muscle</tissue>
    </source>
</reference>
<dbReference type="AlphaFoldDB" id="A0A4Z2J4W6"/>
<accession>A0A4Z2J4W6</accession>